<dbReference type="EMBL" id="CAJZBQ010000002">
    <property type="protein sequence ID" value="CAG9310652.1"/>
    <property type="molecule type" value="Genomic_DNA"/>
</dbReference>
<dbReference type="Proteomes" id="UP001162131">
    <property type="component" value="Unassembled WGS sequence"/>
</dbReference>
<accession>A0AAU9I8Q1</accession>
<evidence type="ECO:0000313" key="3">
    <source>
        <dbReference type="Proteomes" id="UP001162131"/>
    </source>
</evidence>
<feature type="region of interest" description="Disordered" evidence="1">
    <location>
        <begin position="552"/>
        <end position="571"/>
    </location>
</feature>
<name>A0AAU9I8Q1_9CILI</name>
<evidence type="ECO:0000313" key="2">
    <source>
        <dbReference type="EMBL" id="CAG9310652.1"/>
    </source>
</evidence>
<gene>
    <name evidence="2" type="ORF">BSTOLATCC_MIC1494</name>
</gene>
<organism evidence="2 3">
    <name type="scientific">Blepharisma stoltei</name>
    <dbReference type="NCBI Taxonomy" id="1481888"/>
    <lineage>
        <taxon>Eukaryota</taxon>
        <taxon>Sar</taxon>
        <taxon>Alveolata</taxon>
        <taxon>Ciliophora</taxon>
        <taxon>Postciliodesmatophora</taxon>
        <taxon>Heterotrichea</taxon>
        <taxon>Heterotrichida</taxon>
        <taxon>Blepharismidae</taxon>
        <taxon>Blepharisma</taxon>
    </lineage>
</organism>
<sequence>MSSENQVLEALLRDIEGSNVDLIQSEYSRVLDQFGSVNIKNWQAILKKLCTSYSIPFQLLNLAISKPKDSEHIDIDIALSQLVIFIKQKLIENKKLGRNQPKNDNKDIYEAFPFYTEEYLDEAIESKEDAAYNAPIEFQKRLDKFDKWLNETLEKDDPINIFRNLLVNVNVNADESQIQNFIKDYENWKEGKNAAKSIFGGGLFGDEETDQTQPTEVTPIRISLAEFKSIANNWFLNNNPELIPQNSASPIQQNKKKLDQKDHLNLMNFGSSPRLAIKSSEMSVVSKSSPSPFGGSVQTFGATGDSQFPYAEFDEFQIKLQKTISDYEQIKYEKTQNNEDTSIIETLLKSLKTQLKKSQEKYPRKRISKEKPLIERFKSGIHEVFNFYACQQNLLGLHQNFELIKKNSETLNLGKFTIFCKDFSILDISKNPNKKSLPKKAIKQIFIKNAINHREMNEEVFIKVLDSMALLFLDAEYDSINGTDFKDQEPADKKYKFYEILGFHDPQIYLKKCKGFSQPFGPDLLTRIPADDIANKFDLKKKQKLKQSVQEWKKTKQSEQDNKQRKSSTHVIAHSVPSDAIIFARKVVPSPPETYKAKMARKNSDPITWKGLGNMQPNELVGEEEFKYENLIIEDDSSTDEYLKKEYPLENTPSQAIFETMDSDKKETNISPSSLLKPQNKISNKTLKRAGELSEVSKRNEEKIIQKGLKLSNARMERLNKYATKFKKL</sequence>
<reference evidence="2" key="1">
    <citation type="submission" date="2021-09" db="EMBL/GenBank/DDBJ databases">
        <authorList>
            <consortium name="AG Swart"/>
            <person name="Singh M."/>
            <person name="Singh A."/>
            <person name="Seah K."/>
            <person name="Emmerich C."/>
        </authorList>
    </citation>
    <scope>NUCLEOTIDE SEQUENCE</scope>
    <source>
        <strain evidence="2">ATCC30299</strain>
    </source>
</reference>
<evidence type="ECO:0000256" key="1">
    <source>
        <dbReference type="SAM" id="MobiDB-lite"/>
    </source>
</evidence>
<keyword evidence="3" id="KW-1185">Reference proteome</keyword>
<protein>
    <submittedName>
        <fullName evidence="2">Uncharacterized protein</fullName>
    </submittedName>
</protein>
<proteinExistence type="predicted"/>
<dbReference type="AlphaFoldDB" id="A0AAU9I8Q1"/>
<comment type="caution">
    <text evidence="2">The sequence shown here is derived from an EMBL/GenBank/DDBJ whole genome shotgun (WGS) entry which is preliminary data.</text>
</comment>
<feature type="compositionally biased region" description="Basic and acidic residues" evidence="1">
    <location>
        <begin position="552"/>
        <end position="564"/>
    </location>
</feature>